<feature type="domain" description="Bromo" evidence="6">
    <location>
        <begin position="643"/>
        <end position="705"/>
    </location>
</feature>
<dbReference type="GO" id="GO:0004402">
    <property type="term" value="F:histone acetyltransferase activity"/>
    <property type="evidence" value="ECO:0007669"/>
    <property type="project" value="InterPro"/>
</dbReference>
<keyword evidence="2 4" id="KW-0103">Bromodomain</keyword>
<evidence type="ECO:0000259" key="6">
    <source>
        <dbReference type="PROSITE" id="PS50014"/>
    </source>
</evidence>
<dbReference type="GO" id="GO:0017025">
    <property type="term" value="F:TBP-class protein binding"/>
    <property type="evidence" value="ECO:0007669"/>
    <property type="project" value="InterPro"/>
</dbReference>
<feature type="region of interest" description="Disordered" evidence="5">
    <location>
        <begin position="517"/>
        <end position="566"/>
    </location>
</feature>
<organism evidence="7">
    <name type="scientific">Sexangularia sp. CB-2014</name>
    <dbReference type="NCBI Taxonomy" id="1486929"/>
    <lineage>
        <taxon>Eukaryota</taxon>
        <taxon>Amoebozoa</taxon>
        <taxon>Tubulinea</taxon>
        <taxon>Elardia</taxon>
        <taxon>Arcellinida</taxon>
        <taxon>Arcellinida incertae sedis</taxon>
        <taxon>Sexangularia</taxon>
    </lineage>
</organism>
<dbReference type="GO" id="GO:0051123">
    <property type="term" value="P:RNA polymerase II preinitiation complex assembly"/>
    <property type="evidence" value="ECO:0007669"/>
    <property type="project" value="TreeGrafter"/>
</dbReference>
<feature type="region of interest" description="Disordered" evidence="5">
    <location>
        <begin position="425"/>
        <end position="488"/>
    </location>
</feature>
<dbReference type="AlphaFoldDB" id="A0A7S1YGK0"/>
<evidence type="ECO:0000313" key="7">
    <source>
        <dbReference type="EMBL" id="CAD9303753.1"/>
    </source>
</evidence>
<dbReference type="Pfam" id="PF12157">
    <property type="entry name" value="DUF3591"/>
    <property type="match status" value="1"/>
</dbReference>
<dbReference type="GO" id="GO:0016251">
    <property type="term" value="F:RNA polymerase II general transcription initiation factor activity"/>
    <property type="evidence" value="ECO:0007669"/>
    <property type="project" value="InterPro"/>
</dbReference>
<evidence type="ECO:0000256" key="2">
    <source>
        <dbReference type="ARBA" id="ARBA00023117"/>
    </source>
</evidence>
<feature type="compositionally biased region" description="Polar residues" evidence="5">
    <location>
        <begin position="464"/>
        <end position="477"/>
    </location>
</feature>
<proteinExistence type="predicted"/>
<feature type="compositionally biased region" description="Basic and acidic residues" evidence="5">
    <location>
        <begin position="430"/>
        <end position="463"/>
    </location>
</feature>
<evidence type="ECO:0000256" key="3">
    <source>
        <dbReference type="ARBA" id="ARBA00023242"/>
    </source>
</evidence>
<keyword evidence="3" id="KW-0539">Nucleus</keyword>
<feature type="region of interest" description="Disordered" evidence="5">
    <location>
        <begin position="289"/>
        <end position="309"/>
    </location>
</feature>
<name>A0A7S1YGK0_9EUKA</name>
<dbReference type="Gene3D" id="1.20.920.10">
    <property type="entry name" value="Bromodomain-like"/>
    <property type="match status" value="1"/>
</dbReference>
<dbReference type="SMART" id="SM00297">
    <property type="entry name" value="BROMO"/>
    <property type="match status" value="1"/>
</dbReference>
<comment type="subcellular location">
    <subcellularLocation>
        <location evidence="1">Nucleus</location>
    </subcellularLocation>
</comment>
<dbReference type="GO" id="GO:0005669">
    <property type="term" value="C:transcription factor TFIID complex"/>
    <property type="evidence" value="ECO:0007669"/>
    <property type="project" value="InterPro"/>
</dbReference>
<dbReference type="PANTHER" id="PTHR13900">
    <property type="entry name" value="TRANSCRIPTION INITIATION FACTOR TFIID"/>
    <property type="match status" value="1"/>
</dbReference>
<dbReference type="InterPro" id="IPR022591">
    <property type="entry name" value="TAF1_HAT_dom"/>
</dbReference>
<accession>A0A7S1YGK0</accession>
<evidence type="ECO:0000256" key="4">
    <source>
        <dbReference type="PROSITE-ProRule" id="PRU00035"/>
    </source>
</evidence>
<feature type="region of interest" description="Disordered" evidence="5">
    <location>
        <begin position="787"/>
        <end position="828"/>
    </location>
</feature>
<evidence type="ECO:0000256" key="5">
    <source>
        <dbReference type="SAM" id="MobiDB-lite"/>
    </source>
</evidence>
<feature type="region of interest" description="Disordered" evidence="5">
    <location>
        <begin position="350"/>
        <end position="385"/>
    </location>
</feature>
<dbReference type="EMBL" id="HBGL01012281">
    <property type="protein sequence ID" value="CAD9303753.1"/>
    <property type="molecule type" value="Transcribed_RNA"/>
</dbReference>
<dbReference type="PANTHER" id="PTHR13900:SF0">
    <property type="entry name" value="TRANSCRIPTION INITIATION FACTOR TFIID SUBUNIT 1"/>
    <property type="match status" value="1"/>
</dbReference>
<dbReference type="CDD" id="cd04369">
    <property type="entry name" value="Bromodomain"/>
    <property type="match status" value="1"/>
</dbReference>
<dbReference type="Pfam" id="PF00439">
    <property type="entry name" value="Bromodomain"/>
    <property type="match status" value="1"/>
</dbReference>
<sequence>MFVAGQSQPNVRVPPPKDLREIQGNRMLVCALRRMLEDGHVKTPFLESKFDLPTQVIGRRLSPYAEQTRTATGTQWTLRPGIAAPSEEEIEAMCSPEDVCVEQASLAASERLQRVHGIKCSETLDERMMAAYATFDDDDPLKPMVRAVIDRIQTAPWNETAAWLDAVAGKTGLGLDGLGDPSAGGGYGFARRSVTANPAQATALMQRASVMFTEQMRRLGAPRPVVSQDYGGDDEEGEEDLAHASALDALTATLESDMLERNRRVQDQHRARRRALGQLDATAEALHSLKDHGTGGSDARGVGEQSEGEDVFTGVPFAPEEVSGILAIRRTRKVDGKYVVDTVTDPKEMARLLRRERVQSSASAARGRGEDDGSESATTGGTRPKTLCAACGQSGHQRTSKQCMMFGQDLVWEFKRLNGRVVRQRVGQKSARELSQAKKEEDRARRRAEEEHRRELEELRESQRLTASSTLDATQTLDDGGLASSSSIPESVSAYAAAVRAARDAAEAGGGIVVESSLRRTAPRPQPAQAEVAAPAPAPVAPRVAPTPPRASVPTPPAAAGATSALPVSQVDSAAQRLALELRERANFVHDCVEQAASGYMQVTNATWQVASNPAYYSEQRVRRLNGLIASVSQLYRRKFGLFAEPVTPEQAPDYRQLIATPMDLGTVRERAKAGQYESLAQFLTHLDQIVCNCVVYHSYPGKMPQLIPIAHSLQKQVVRSALEHRDATQVPLVGGGSSAQLVAALHATAVQADGLARDAEVRAGMAPPPTRSAPVTITIPGAQVAPPAAASTATPTSSASAVSAAGPDPAVAQAPASAAGTDGTGMTGSTASMDVDVDLLGDLDDLFGDGVL</sequence>
<dbReference type="InterPro" id="IPR036427">
    <property type="entry name" value="Bromodomain-like_sf"/>
</dbReference>
<protein>
    <recommendedName>
        <fullName evidence="6">Bromo domain-containing protein</fullName>
    </recommendedName>
</protein>
<dbReference type="InterPro" id="IPR001487">
    <property type="entry name" value="Bromodomain"/>
</dbReference>
<dbReference type="PROSITE" id="PS50014">
    <property type="entry name" value="BROMODOMAIN_2"/>
    <property type="match status" value="1"/>
</dbReference>
<feature type="compositionally biased region" description="Pro residues" evidence="5">
    <location>
        <begin position="536"/>
        <end position="557"/>
    </location>
</feature>
<reference evidence="7" key="1">
    <citation type="submission" date="2021-01" db="EMBL/GenBank/DDBJ databases">
        <authorList>
            <person name="Corre E."/>
            <person name="Pelletier E."/>
            <person name="Niang G."/>
            <person name="Scheremetjew M."/>
            <person name="Finn R."/>
            <person name="Kale V."/>
            <person name="Holt S."/>
            <person name="Cochrane G."/>
            <person name="Meng A."/>
            <person name="Brown T."/>
            <person name="Cohen L."/>
        </authorList>
    </citation>
    <scope>NUCLEOTIDE SEQUENCE</scope>
    <source>
        <strain evidence="7">ATCC 50979</strain>
    </source>
</reference>
<dbReference type="InterPro" id="IPR040240">
    <property type="entry name" value="TAF1"/>
</dbReference>
<feature type="compositionally biased region" description="Low complexity" evidence="5">
    <location>
        <begin position="787"/>
        <end position="820"/>
    </location>
</feature>
<gene>
    <name evidence="7" type="ORF">SSP0437_LOCUS9600</name>
</gene>
<dbReference type="SUPFAM" id="SSF47370">
    <property type="entry name" value="Bromodomain"/>
    <property type="match status" value="1"/>
</dbReference>
<evidence type="ECO:0000256" key="1">
    <source>
        <dbReference type="ARBA" id="ARBA00004123"/>
    </source>
</evidence>